<dbReference type="InterPro" id="IPR008576">
    <property type="entry name" value="MeTrfase_NTM1"/>
</dbReference>
<dbReference type="GO" id="GO:0071885">
    <property type="term" value="F:N-terminal protein N-methyltransferase activity"/>
    <property type="evidence" value="ECO:0007669"/>
    <property type="project" value="UniProtKB-EC"/>
</dbReference>
<evidence type="ECO:0000313" key="13">
    <source>
        <dbReference type="EMBL" id="KAH0967832.1"/>
    </source>
</evidence>
<dbReference type="Proteomes" id="UP000824596">
    <property type="component" value="Unassembled WGS sequence"/>
</dbReference>
<comment type="caution">
    <text evidence="13">The sequence shown here is derived from an EMBL/GenBank/DDBJ whole genome shotgun (WGS) entry which is preliminary data.</text>
</comment>
<feature type="binding site" evidence="11">
    <location>
        <position position="150"/>
    </location>
    <ligand>
        <name>S-adenosyl-L-methionine</name>
        <dbReference type="ChEBI" id="CHEBI:59789"/>
    </ligand>
</feature>
<name>A0A9P8N6F2_9HYPO</name>
<keyword evidence="14" id="KW-1185">Reference proteome</keyword>
<evidence type="ECO:0000256" key="12">
    <source>
        <dbReference type="SAM" id="MobiDB-lite"/>
    </source>
</evidence>
<dbReference type="PIRSF" id="PIRSF016958">
    <property type="entry name" value="DUF858_MeTrfase_lik"/>
    <property type="match status" value="1"/>
</dbReference>
<comment type="similarity">
    <text evidence="1">Belongs to the methyltransferase superfamily. NTM1 family.</text>
</comment>
<dbReference type="EMBL" id="JAIZPD010000001">
    <property type="protein sequence ID" value="KAH0967832.1"/>
    <property type="molecule type" value="Genomic_DNA"/>
</dbReference>
<evidence type="ECO:0000256" key="3">
    <source>
        <dbReference type="ARBA" id="ARBA00022679"/>
    </source>
</evidence>
<feature type="region of interest" description="Disordered" evidence="12">
    <location>
        <begin position="1"/>
        <end position="22"/>
    </location>
</feature>
<dbReference type="SUPFAM" id="SSF53335">
    <property type="entry name" value="S-adenosyl-L-methionine-dependent methyltransferases"/>
    <property type="match status" value="1"/>
</dbReference>
<evidence type="ECO:0000256" key="6">
    <source>
        <dbReference type="ARBA" id="ARBA00039449"/>
    </source>
</evidence>
<keyword evidence="2" id="KW-0489">Methyltransferase</keyword>
<dbReference type="GO" id="GO:0032259">
    <property type="term" value="P:methylation"/>
    <property type="evidence" value="ECO:0007669"/>
    <property type="project" value="UniProtKB-KW"/>
</dbReference>
<feature type="binding site" evidence="11">
    <location>
        <position position="88"/>
    </location>
    <ligand>
        <name>S-adenosyl-L-methionine</name>
        <dbReference type="ChEBI" id="CHEBI:59789"/>
    </ligand>
</feature>
<dbReference type="Gene3D" id="3.40.50.150">
    <property type="entry name" value="Vaccinia Virus protein VP39"/>
    <property type="match status" value="1"/>
</dbReference>
<dbReference type="PANTHER" id="PTHR12753:SF0">
    <property type="entry name" value="ALPHA N-TERMINAL PROTEIN METHYLTRANSFERASE 1"/>
    <property type="match status" value="1"/>
</dbReference>
<sequence length="246" mass="26809">MSPASRPGQGPPPPATTAPDQLVSARDGRRYWQGVSADVDGMLGGVPSMPGFGSISRIDLQGSRTFLARLGIGLKGGRRPISTVLEGGAGIGRVTEGLLLPLAEHVDIVEPMSKFTDVLQGKSGVRTVFNVGLEDWLPPPGVEYDLVWTQWCLGYLSDDHLVRFLRLCKTVLRPESGVIVVKENLNTSGTDLFDATDSSVLREDQSLRDIFQNAGLELVKTELQRGFPEMSTKRLYPVRMYALKPC</sequence>
<evidence type="ECO:0000256" key="2">
    <source>
        <dbReference type="ARBA" id="ARBA00022603"/>
    </source>
</evidence>
<evidence type="ECO:0000256" key="8">
    <source>
        <dbReference type="ARBA" id="ARBA00047306"/>
    </source>
</evidence>
<evidence type="ECO:0000256" key="7">
    <source>
        <dbReference type="ARBA" id="ARBA00043129"/>
    </source>
</evidence>
<dbReference type="EC" id="2.1.1.244" evidence="5"/>
<reference evidence="13" key="1">
    <citation type="submission" date="2021-09" db="EMBL/GenBank/DDBJ databases">
        <title>A high-quality genome of the endoparasitic fungus Hirsutella rhossiliensis with a comparison of Hirsutella genomes reveals transposable elements contributing to genome size variation.</title>
        <authorList>
            <person name="Lin R."/>
            <person name="Jiao Y."/>
            <person name="Sun X."/>
            <person name="Ling J."/>
            <person name="Xie B."/>
            <person name="Cheng X."/>
        </authorList>
    </citation>
    <scope>NUCLEOTIDE SEQUENCE</scope>
    <source>
        <strain evidence="13">HR02</strain>
    </source>
</reference>
<dbReference type="InterPro" id="IPR029063">
    <property type="entry name" value="SAM-dependent_MTases_sf"/>
</dbReference>
<proteinExistence type="inferred from homology"/>
<dbReference type="PANTHER" id="PTHR12753">
    <property type="entry name" value="AD-003 - RELATED"/>
    <property type="match status" value="1"/>
</dbReference>
<comment type="catalytic activity">
    <reaction evidence="8">
        <text>N-terminal L-seryl-L-prolyl-L-lysyl-[protein] + 3 S-adenosyl-L-methionine = N-terminal N,N,N-trimethyl-L-seryl-L-prolyl-L-lysyl-[protein] + 3 S-adenosyl-L-homocysteine + 3 H(+)</text>
        <dbReference type="Rhea" id="RHEA:54724"/>
        <dbReference type="Rhea" id="RHEA-COMP:13789"/>
        <dbReference type="Rhea" id="RHEA-COMP:13973"/>
        <dbReference type="ChEBI" id="CHEBI:15378"/>
        <dbReference type="ChEBI" id="CHEBI:57856"/>
        <dbReference type="ChEBI" id="CHEBI:59789"/>
        <dbReference type="ChEBI" id="CHEBI:138061"/>
        <dbReference type="ChEBI" id="CHEBI:138317"/>
        <dbReference type="EC" id="2.1.1.244"/>
    </reaction>
</comment>
<dbReference type="OrthoDB" id="1298661at2759"/>
<evidence type="ECO:0000256" key="11">
    <source>
        <dbReference type="PIRSR" id="PIRSR016958-1"/>
    </source>
</evidence>
<evidence type="ECO:0000256" key="1">
    <source>
        <dbReference type="ARBA" id="ARBA00009059"/>
    </source>
</evidence>
<keyword evidence="3" id="KW-0808">Transferase</keyword>
<evidence type="ECO:0000256" key="9">
    <source>
        <dbReference type="ARBA" id="ARBA00047885"/>
    </source>
</evidence>
<evidence type="ECO:0000313" key="14">
    <source>
        <dbReference type="Proteomes" id="UP000824596"/>
    </source>
</evidence>
<protein>
    <recommendedName>
        <fullName evidence="6">Alpha N-terminal protein methyltransferase 1</fullName>
        <ecNumber evidence="5">2.1.1.244</ecNumber>
    </recommendedName>
    <alternativeName>
        <fullName evidence="7">X-Pro-Lys N-terminal protein methyltransferase 1</fullName>
    </alternativeName>
</protein>
<evidence type="ECO:0000256" key="10">
    <source>
        <dbReference type="ARBA" id="ARBA00048167"/>
    </source>
</evidence>
<comment type="catalytic activity">
    <reaction evidence="9">
        <text>N-terminal L-prolyl-L-prolyl-L-lysyl-[protein] + 2 S-adenosyl-L-methionine = N-terminal N,N-dimethyl-L-prolyl-L-prolyl-L-lysyl-[protein] + 2 S-adenosyl-L-homocysteine + 2 H(+)</text>
        <dbReference type="Rhea" id="RHEA:54736"/>
        <dbReference type="Rhea" id="RHEA-COMP:13787"/>
        <dbReference type="Rhea" id="RHEA-COMP:13974"/>
        <dbReference type="ChEBI" id="CHEBI:15378"/>
        <dbReference type="ChEBI" id="CHEBI:57856"/>
        <dbReference type="ChEBI" id="CHEBI:59789"/>
        <dbReference type="ChEBI" id="CHEBI:138059"/>
        <dbReference type="ChEBI" id="CHEBI:138318"/>
        <dbReference type="EC" id="2.1.1.244"/>
    </reaction>
</comment>
<dbReference type="GeneID" id="68349603"/>
<evidence type="ECO:0000256" key="5">
    <source>
        <dbReference type="ARBA" id="ARBA00039112"/>
    </source>
</evidence>
<dbReference type="AlphaFoldDB" id="A0A9P8N6F2"/>
<organism evidence="13 14">
    <name type="scientific">Hirsutella rhossiliensis</name>
    <dbReference type="NCBI Taxonomy" id="111463"/>
    <lineage>
        <taxon>Eukaryota</taxon>
        <taxon>Fungi</taxon>
        <taxon>Dikarya</taxon>
        <taxon>Ascomycota</taxon>
        <taxon>Pezizomycotina</taxon>
        <taxon>Sordariomycetes</taxon>
        <taxon>Hypocreomycetidae</taxon>
        <taxon>Hypocreales</taxon>
        <taxon>Ophiocordycipitaceae</taxon>
        <taxon>Hirsutella</taxon>
    </lineage>
</organism>
<dbReference type="CDD" id="cd02440">
    <property type="entry name" value="AdoMet_MTases"/>
    <property type="match status" value="1"/>
</dbReference>
<comment type="catalytic activity">
    <reaction evidence="10">
        <text>N-terminal L-alanyl-L-prolyl-L-lysyl-[protein] + 3 S-adenosyl-L-methionine = N-terminal N,N,N-trimethyl-L-alanyl-L-prolyl-L-lysyl-[protein] + 3 S-adenosyl-L-homocysteine + 3 H(+)</text>
        <dbReference type="Rhea" id="RHEA:54712"/>
        <dbReference type="Rhea" id="RHEA-COMP:13785"/>
        <dbReference type="Rhea" id="RHEA-COMP:13971"/>
        <dbReference type="ChEBI" id="CHEBI:15378"/>
        <dbReference type="ChEBI" id="CHEBI:57856"/>
        <dbReference type="ChEBI" id="CHEBI:59789"/>
        <dbReference type="ChEBI" id="CHEBI:138057"/>
        <dbReference type="ChEBI" id="CHEBI:138315"/>
        <dbReference type="EC" id="2.1.1.244"/>
    </reaction>
</comment>
<feature type="binding site" evidence="11">
    <location>
        <position position="93"/>
    </location>
    <ligand>
        <name>S-adenosyl-L-methionine</name>
        <dbReference type="ChEBI" id="CHEBI:59789"/>
    </ligand>
</feature>
<keyword evidence="4 11" id="KW-0949">S-adenosyl-L-methionine</keyword>
<dbReference type="Pfam" id="PF05891">
    <property type="entry name" value="Methyltransf_PK"/>
    <property type="match status" value="1"/>
</dbReference>
<evidence type="ECO:0000256" key="4">
    <source>
        <dbReference type="ARBA" id="ARBA00022691"/>
    </source>
</evidence>
<gene>
    <name evidence="13" type="ORF">HRG_00474</name>
</gene>
<dbReference type="RefSeq" id="XP_044725345.1">
    <property type="nucleotide sequence ID" value="XM_044858945.1"/>
</dbReference>
<dbReference type="GO" id="GO:0005737">
    <property type="term" value="C:cytoplasm"/>
    <property type="evidence" value="ECO:0007669"/>
    <property type="project" value="TreeGrafter"/>
</dbReference>
<accession>A0A9P8N6F2</accession>